<dbReference type="Proteomes" id="UP001139488">
    <property type="component" value="Unassembled WGS sequence"/>
</dbReference>
<dbReference type="GO" id="GO:0046872">
    <property type="term" value="F:metal ion binding"/>
    <property type="evidence" value="ECO:0007669"/>
    <property type="project" value="UniProtKB-KW"/>
</dbReference>
<feature type="binding site" evidence="17">
    <location>
        <begin position="35"/>
        <end position="38"/>
    </location>
    <ligand>
        <name>8-oxo-dGTP</name>
        <dbReference type="ChEBI" id="CHEBI:77896"/>
    </ligand>
</feature>
<evidence type="ECO:0000259" key="19">
    <source>
        <dbReference type="PROSITE" id="PS51462"/>
    </source>
</evidence>
<comment type="catalytic activity">
    <reaction evidence="11">
        <text>8-oxo-GTP + H2O = 8-oxo-GMP + diphosphate + H(+)</text>
        <dbReference type="Rhea" id="RHEA:67616"/>
        <dbReference type="ChEBI" id="CHEBI:15377"/>
        <dbReference type="ChEBI" id="CHEBI:15378"/>
        <dbReference type="ChEBI" id="CHEBI:33019"/>
        <dbReference type="ChEBI" id="CHEBI:143553"/>
        <dbReference type="ChEBI" id="CHEBI:145694"/>
    </reaction>
</comment>
<dbReference type="FunFam" id="3.90.79.10:FF:000014">
    <property type="entry name" value="8-oxo-dGTP diphosphatase MutT"/>
    <property type="match status" value="1"/>
</dbReference>
<evidence type="ECO:0000256" key="10">
    <source>
        <dbReference type="ARBA" id="ARBA00035861"/>
    </source>
</evidence>
<feature type="binding site" evidence="17">
    <location>
        <position position="29"/>
    </location>
    <ligand>
        <name>8-oxo-dGTP</name>
        <dbReference type="ChEBI" id="CHEBI:77896"/>
    </ligand>
</feature>
<feature type="binding site" evidence="17">
    <location>
        <position position="120"/>
    </location>
    <ligand>
        <name>8-oxo-dGTP</name>
        <dbReference type="ChEBI" id="CHEBI:77896"/>
    </ligand>
</feature>
<organism evidence="20 21">
    <name type="scientific">Vibrio gelatinilyticus</name>
    <dbReference type="NCBI Taxonomy" id="2893468"/>
    <lineage>
        <taxon>Bacteria</taxon>
        <taxon>Pseudomonadati</taxon>
        <taxon>Pseudomonadota</taxon>
        <taxon>Gammaproteobacteria</taxon>
        <taxon>Vibrionales</taxon>
        <taxon>Vibrionaceae</taxon>
        <taxon>Vibrio</taxon>
    </lineage>
</organism>
<evidence type="ECO:0000256" key="6">
    <source>
        <dbReference type="ARBA" id="ARBA00022763"/>
    </source>
</evidence>
<evidence type="ECO:0000256" key="4">
    <source>
        <dbReference type="ARBA" id="ARBA00022705"/>
    </source>
</evidence>
<evidence type="ECO:0000256" key="14">
    <source>
        <dbReference type="ARBA" id="ARBA00041592"/>
    </source>
</evidence>
<evidence type="ECO:0000256" key="16">
    <source>
        <dbReference type="ARBA" id="ARBA00042798"/>
    </source>
</evidence>
<evidence type="ECO:0000256" key="13">
    <source>
        <dbReference type="ARBA" id="ARBA00040794"/>
    </source>
</evidence>
<dbReference type="InterPro" id="IPR020476">
    <property type="entry name" value="Nudix_hydrolase"/>
</dbReference>
<dbReference type="GO" id="GO:0044716">
    <property type="term" value="F:8-oxo-GDP phosphatase activity"/>
    <property type="evidence" value="ECO:0007669"/>
    <property type="project" value="TreeGrafter"/>
</dbReference>
<keyword evidence="7" id="KW-0378">Hydrolase</keyword>
<evidence type="ECO:0000256" key="7">
    <source>
        <dbReference type="ARBA" id="ARBA00022801"/>
    </source>
</evidence>
<dbReference type="GO" id="GO:0006260">
    <property type="term" value="P:DNA replication"/>
    <property type="evidence" value="ECO:0007669"/>
    <property type="project" value="UniProtKB-KW"/>
</dbReference>
<name>A0A9X2AV86_9VIBR</name>
<evidence type="ECO:0000256" key="17">
    <source>
        <dbReference type="PIRSR" id="PIRSR603561-1"/>
    </source>
</evidence>
<keyword evidence="8 18" id="KW-0460">Magnesium</keyword>
<evidence type="ECO:0000256" key="8">
    <source>
        <dbReference type="ARBA" id="ARBA00022842"/>
    </source>
</evidence>
<dbReference type="GO" id="GO:0008413">
    <property type="term" value="F:8-oxo-7,8-dihydroguanosine triphosphate pyrophosphatase activity"/>
    <property type="evidence" value="ECO:0007669"/>
    <property type="project" value="InterPro"/>
</dbReference>
<dbReference type="PANTHER" id="PTHR47707:SF1">
    <property type="entry name" value="NUDIX HYDROLASE FAMILY PROTEIN"/>
    <property type="match status" value="1"/>
</dbReference>
<proteinExistence type="inferred from homology"/>
<dbReference type="EMBL" id="JAJNNZ010000002">
    <property type="protein sequence ID" value="MCJ2375911.1"/>
    <property type="molecule type" value="Genomic_DNA"/>
</dbReference>
<dbReference type="InterPro" id="IPR029119">
    <property type="entry name" value="MutY_C"/>
</dbReference>
<keyword evidence="4" id="KW-0235">DNA replication</keyword>
<evidence type="ECO:0000256" key="3">
    <source>
        <dbReference type="ARBA" id="ARBA00022457"/>
    </source>
</evidence>
<evidence type="ECO:0000256" key="18">
    <source>
        <dbReference type="PIRSR" id="PIRSR603561-2"/>
    </source>
</evidence>
<reference evidence="20" key="1">
    <citation type="submission" date="2021-11" db="EMBL/GenBank/DDBJ databases">
        <title>Vibrio ZSDE26 sp. nov. and Vibrio ZSDZ34 sp. nov., isolated from coastal seawater in Qingdao.</title>
        <authorList>
            <person name="Zhang P."/>
        </authorList>
    </citation>
    <scope>NUCLEOTIDE SEQUENCE</scope>
    <source>
        <strain evidence="20">ZSDZ34</strain>
    </source>
</reference>
<comment type="catalytic activity">
    <reaction evidence="10">
        <text>8-oxo-dGTP + H2O = 8-oxo-dGMP + diphosphate + H(+)</text>
        <dbReference type="Rhea" id="RHEA:31575"/>
        <dbReference type="ChEBI" id="CHEBI:15377"/>
        <dbReference type="ChEBI" id="CHEBI:15378"/>
        <dbReference type="ChEBI" id="CHEBI:33019"/>
        <dbReference type="ChEBI" id="CHEBI:63224"/>
        <dbReference type="ChEBI" id="CHEBI:77896"/>
        <dbReference type="EC" id="3.6.1.55"/>
    </reaction>
</comment>
<dbReference type="PANTHER" id="PTHR47707">
    <property type="entry name" value="8-OXO-DGTP DIPHOSPHATASE"/>
    <property type="match status" value="1"/>
</dbReference>
<comment type="caution">
    <text evidence="20">The sequence shown here is derived from an EMBL/GenBank/DDBJ whole genome shotgun (WGS) entry which is preliminary data.</text>
</comment>
<dbReference type="SUPFAM" id="SSF55811">
    <property type="entry name" value="Nudix"/>
    <property type="match status" value="1"/>
</dbReference>
<dbReference type="PRINTS" id="PR00502">
    <property type="entry name" value="NUDIXFAMILY"/>
</dbReference>
<dbReference type="PROSITE" id="PS51462">
    <property type="entry name" value="NUDIX"/>
    <property type="match status" value="1"/>
</dbReference>
<dbReference type="InterPro" id="IPR047127">
    <property type="entry name" value="MutT-like"/>
</dbReference>
<evidence type="ECO:0000256" key="2">
    <source>
        <dbReference type="ARBA" id="ARBA00005582"/>
    </source>
</evidence>
<gene>
    <name evidence="20" type="primary">mutT</name>
    <name evidence="20" type="ORF">LNL84_03595</name>
</gene>
<keyword evidence="3" id="KW-0515">Mutator protein</keyword>
<keyword evidence="9" id="KW-0234">DNA repair</keyword>
<evidence type="ECO:0000256" key="12">
    <source>
        <dbReference type="ARBA" id="ARBA00038905"/>
    </source>
</evidence>
<accession>A0A9X2AV86</accession>
<feature type="binding site" evidence="18">
    <location>
        <position position="58"/>
    </location>
    <ligand>
        <name>Mg(2+)</name>
        <dbReference type="ChEBI" id="CHEBI:18420"/>
    </ligand>
</feature>
<keyword evidence="6" id="KW-0227">DNA damage</keyword>
<dbReference type="InterPro" id="IPR003561">
    <property type="entry name" value="Mutator_MutT"/>
</dbReference>
<protein>
    <recommendedName>
        <fullName evidence="13">8-oxo-dGTP diphosphatase</fullName>
        <ecNumber evidence="12">3.6.1.55</ecNumber>
    </recommendedName>
    <alternativeName>
        <fullName evidence="16">7,8-dihydro-8-oxoguanine-triphosphatase</fullName>
    </alternativeName>
    <alternativeName>
        <fullName evidence="15">Mutator protein MutT</fullName>
    </alternativeName>
    <alternativeName>
        <fullName evidence="14">dGTP pyrophosphohydrolase</fullName>
    </alternativeName>
</protein>
<dbReference type="InterPro" id="IPR015797">
    <property type="entry name" value="NUDIX_hydrolase-like_dom_sf"/>
</dbReference>
<comment type="similarity">
    <text evidence="2">Belongs to the Nudix hydrolase family.</text>
</comment>
<dbReference type="GO" id="GO:0044715">
    <property type="term" value="F:8-oxo-dGDP phosphatase activity"/>
    <property type="evidence" value="ECO:0007669"/>
    <property type="project" value="TreeGrafter"/>
</dbReference>
<dbReference type="GO" id="GO:0006281">
    <property type="term" value="P:DNA repair"/>
    <property type="evidence" value="ECO:0007669"/>
    <property type="project" value="UniProtKB-KW"/>
</dbReference>
<dbReference type="GO" id="GO:0035539">
    <property type="term" value="F:8-oxo-7,8-dihydrodeoxyguanosine triphosphate pyrophosphatase activity"/>
    <property type="evidence" value="ECO:0007669"/>
    <property type="project" value="UniProtKB-EC"/>
</dbReference>
<evidence type="ECO:0000256" key="5">
    <source>
        <dbReference type="ARBA" id="ARBA00022723"/>
    </source>
</evidence>
<evidence type="ECO:0000256" key="11">
    <source>
        <dbReference type="ARBA" id="ARBA00036904"/>
    </source>
</evidence>
<dbReference type="RefSeq" id="WP_244355296.1">
    <property type="nucleotide sequence ID" value="NZ_JAJNNZ010000002.1"/>
</dbReference>
<dbReference type="NCBIfam" id="TIGR00586">
    <property type="entry name" value="mutt"/>
    <property type="match status" value="1"/>
</dbReference>
<feature type="domain" description="Nudix hydrolase" evidence="19">
    <location>
        <begin position="2"/>
        <end position="129"/>
    </location>
</feature>
<dbReference type="Pfam" id="PF14815">
    <property type="entry name" value="NUDIX_4"/>
    <property type="match status" value="1"/>
</dbReference>
<evidence type="ECO:0000313" key="20">
    <source>
        <dbReference type="EMBL" id="MCJ2375911.1"/>
    </source>
</evidence>
<dbReference type="InterPro" id="IPR020084">
    <property type="entry name" value="NUDIX_hydrolase_CS"/>
</dbReference>
<dbReference type="EC" id="3.6.1.55" evidence="12"/>
<dbReference type="InterPro" id="IPR000086">
    <property type="entry name" value="NUDIX_hydrolase_dom"/>
</dbReference>
<dbReference type="CDD" id="cd03425">
    <property type="entry name" value="NUDIX_MutT_NudA_like"/>
    <property type="match status" value="1"/>
</dbReference>
<evidence type="ECO:0000256" key="9">
    <source>
        <dbReference type="ARBA" id="ARBA00023204"/>
    </source>
</evidence>
<dbReference type="PROSITE" id="PS00893">
    <property type="entry name" value="NUDIX_BOX"/>
    <property type="match status" value="1"/>
</dbReference>
<dbReference type="AlphaFoldDB" id="A0A9X2AV86"/>
<comment type="cofactor">
    <cofactor evidence="1 18">
        <name>Mg(2+)</name>
        <dbReference type="ChEBI" id="CHEBI:18420"/>
    </cofactor>
</comment>
<sequence length="132" mass="14987">MKRTHIVAAIILNPNRSQAFITKRPSDKHKGGYWEFPGGKVERGESVSEAIKRELFEEVGIDVEAASPFEHLLYDYPEKSLVFDFLLVSQFSGVPFGKEGQQGKWVNIADLHHYPFPEANLPVVDKVQKKYA</sequence>
<evidence type="ECO:0000256" key="1">
    <source>
        <dbReference type="ARBA" id="ARBA00001946"/>
    </source>
</evidence>
<keyword evidence="5 18" id="KW-0479">Metal-binding</keyword>
<dbReference type="Gene3D" id="3.90.79.10">
    <property type="entry name" value="Nucleoside Triphosphate Pyrophosphohydrolase"/>
    <property type="match status" value="1"/>
</dbReference>
<feature type="binding site" evidence="17">
    <location>
        <position position="24"/>
    </location>
    <ligand>
        <name>8-oxo-dGTP</name>
        <dbReference type="ChEBI" id="CHEBI:77896"/>
    </ligand>
</feature>
<evidence type="ECO:0000313" key="21">
    <source>
        <dbReference type="Proteomes" id="UP001139488"/>
    </source>
</evidence>
<feature type="binding site" evidence="18">
    <location>
        <position position="38"/>
    </location>
    <ligand>
        <name>Mg(2+)</name>
        <dbReference type="ChEBI" id="CHEBI:18420"/>
    </ligand>
</feature>
<evidence type="ECO:0000256" key="15">
    <source>
        <dbReference type="ARBA" id="ARBA00041979"/>
    </source>
</evidence>
<keyword evidence="21" id="KW-1185">Reference proteome</keyword>